<dbReference type="KEGG" id="sdv:BN159_2241"/>
<dbReference type="STRING" id="1214101.BN159_2241"/>
<protein>
    <submittedName>
        <fullName evidence="1">Uncharacterized protein</fullName>
    </submittedName>
</protein>
<name>K4R0J0_STRDJ</name>
<evidence type="ECO:0000313" key="2">
    <source>
        <dbReference type="Proteomes" id="UP000008043"/>
    </source>
</evidence>
<dbReference type="RefSeq" id="WP_015657014.1">
    <property type="nucleotide sequence ID" value="NC_020504.1"/>
</dbReference>
<dbReference type="AlphaFoldDB" id="K4R0J0"/>
<dbReference type="PATRIC" id="fig|1214101.3.peg.2274"/>
<sequence>MGSNYHINNVNGPAIFGDNGRMEINNGTDAATLLRLADQLVERLRVESPALVPQAQVIQGELAGSGQDGRTADRGRIRAALETIGIGVAAGSGGLALAQEIGRVLGL</sequence>
<dbReference type="OrthoDB" id="4325673at2"/>
<dbReference type="HOGENOM" id="CLU_2195367_0_0_11"/>
<proteinExistence type="predicted"/>
<gene>
    <name evidence="1" type="ORF">BN159_2241</name>
</gene>
<dbReference type="eggNOG" id="ENOG503214T">
    <property type="taxonomic scope" value="Bacteria"/>
</dbReference>
<dbReference type="Proteomes" id="UP000008043">
    <property type="component" value="Chromosome"/>
</dbReference>
<organism evidence="1 2">
    <name type="scientific">Streptomyces davaonensis (strain DSM 101723 / JCM 4913 / KCC S-0913 / 768)</name>
    <dbReference type="NCBI Taxonomy" id="1214101"/>
    <lineage>
        <taxon>Bacteria</taxon>
        <taxon>Bacillati</taxon>
        <taxon>Actinomycetota</taxon>
        <taxon>Actinomycetes</taxon>
        <taxon>Kitasatosporales</taxon>
        <taxon>Streptomycetaceae</taxon>
        <taxon>Streptomyces</taxon>
    </lineage>
</organism>
<dbReference type="EMBL" id="HE971709">
    <property type="protein sequence ID" value="CCK26620.1"/>
    <property type="molecule type" value="Genomic_DNA"/>
</dbReference>
<keyword evidence="2" id="KW-1185">Reference proteome</keyword>
<accession>K4R0J0</accession>
<reference evidence="1 2" key="1">
    <citation type="journal article" date="2012" name="J. Bacteriol.">
        <title>Genome sequence of the bacterium Streptomyces davawensis JCM 4913 and heterologous production of the unique antibiotic roseoflavin.</title>
        <authorList>
            <person name="Jankowitsch F."/>
            <person name="Schwarz J."/>
            <person name="Ruckert C."/>
            <person name="Gust B."/>
            <person name="Szczepanowski R."/>
            <person name="Blom J."/>
            <person name="Pelzer S."/>
            <person name="Kalinowski J."/>
            <person name="Mack M."/>
        </authorList>
    </citation>
    <scope>NUCLEOTIDE SEQUENCE [LARGE SCALE GENOMIC DNA]</scope>
    <source>
        <strain evidence="2">DSM 101723 / JCM 4913 / KCC S-0913 / 768</strain>
    </source>
</reference>
<evidence type="ECO:0000313" key="1">
    <source>
        <dbReference type="EMBL" id="CCK26620.1"/>
    </source>
</evidence>